<dbReference type="Proteomes" id="UP000507470">
    <property type="component" value="Unassembled WGS sequence"/>
</dbReference>
<dbReference type="SUPFAM" id="SSF101898">
    <property type="entry name" value="NHL repeat"/>
    <property type="match status" value="1"/>
</dbReference>
<evidence type="ECO:0000256" key="1">
    <source>
        <dbReference type="SAM" id="Coils"/>
    </source>
</evidence>
<evidence type="ECO:0000313" key="2">
    <source>
        <dbReference type="EMBL" id="CAC5357119.1"/>
    </source>
</evidence>
<dbReference type="AlphaFoldDB" id="A0A6J7ZX22"/>
<keyword evidence="1" id="KW-0175">Coiled coil</keyword>
<dbReference type="OrthoDB" id="6101175at2759"/>
<sequence length="259" mass="29459">MKELMAAEQTESRKLQKLLATLKTKETEITEYQTNICNIKQHASELQTFMAIKHIEKDLKVEEKFIRSIAESDITNQVNISYQVNNSLQQITDSLQKFGEIDVSSELFDFPIQKRKDRQAQIIVALPARNIDNLILTLQKRIKTYLSNTSGCSMLPDGRIIFSCYVQKKRRVFKSDGSEDFGINNIGNTFDVVFIGDDCIAVTSGCSKPIKIIDIKKNKLKKKTIEMNSQNDGVVYKDGHLIYCAGKKGLQWLVLVMNP</sequence>
<reference evidence="2 3" key="1">
    <citation type="submission" date="2020-06" db="EMBL/GenBank/DDBJ databases">
        <authorList>
            <person name="Li R."/>
            <person name="Bekaert M."/>
        </authorList>
    </citation>
    <scope>NUCLEOTIDE SEQUENCE [LARGE SCALE GENOMIC DNA]</scope>
    <source>
        <strain evidence="3">wild</strain>
    </source>
</reference>
<accession>A0A6J7ZX22</accession>
<proteinExistence type="predicted"/>
<evidence type="ECO:0000313" key="3">
    <source>
        <dbReference type="Proteomes" id="UP000507470"/>
    </source>
</evidence>
<organism evidence="2 3">
    <name type="scientific">Mytilus coruscus</name>
    <name type="common">Sea mussel</name>
    <dbReference type="NCBI Taxonomy" id="42192"/>
    <lineage>
        <taxon>Eukaryota</taxon>
        <taxon>Metazoa</taxon>
        <taxon>Spiralia</taxon>
        <taxon>Lophotrochozoa</taxon>
        <taxon>Mollusca</taxon>
        <taxon>Bivalvia</taxon>
        <taxon>Autobranchia</taxon>
        <taxon>Pteriomorphia</taxon>
        <taxon>Mytilida</taxon>
        <taxon>Mytiloidea</taxon>
        <taxon>Mytilidae</taxon>
        <taxon>Mytilinae</taxon>
        <taxon>Mytilus</taxon>
    </lineage>
</organism>
<feature type="coiled-coil region" evidence="1">
    <location>
        <begin position="5"/>
        <end position="35"/>
    </location>
</feature>
<name>A0A6J7ZX22_MYTCO</name>
<protein>
    <submittedName>
        <fullName evidence="2">Uncharacterized protein</fullName>
    </submittedName>
</protein>
<gene>
    <name evidence="2" type="ORF">MCOR_938</name>
</gene>
<dbReference type="EMBL" id="CACVKT020000199">
    <property type="protein sequence ID" value="CAC5357119.1"/>
    <property type="molecule type" value="Genomic_DNA"/>
</dbReference>
<keyword evidence="3" id="KW-1185">Reference proteome</keyword>